<keyword evidence="3" id="KW-1185">Reference proteome</keyword>
<dbReference type="SMART" id="SM00901">
    <property type="entry name" value="FRG"/>
    <property type="match status" value="1"/>
</dbReference>
<dbReference type="Proteomes" id="UP000244910">
    <property type="component" value="Chromosome"/>
</dbReference>
<dbReference type="Pfam" id="PF08867">
    <property type="entry name" value="FRG"/>
    <property type="match status" value="1"/>
</dbReference>
<name>A0A2U8DP60_9CLOT</name>
<evidence type="ECO:0000259" key="1">
    <source>
        <dbReference type="SMART" id="SM00901"/>
    </source>
</evidence>
<dbReference type="KEGG" id="cdrk:B9W14_08580"/>
<protein>
    <submittedName>
        <fullName evidence="2">FRG domain-containing protein</fullName>
    </submittedName>
</protein>
<gene>
    <name evidence="2" type="ORF">B9W14_08580</name>
</gene>
<dbReference type="AlphaFoldDB" id="A0A2U8DP60"/>
<feature type="domain" description="FRG" evidence="1">
    <location>
        <begin position="21"/>
        <end position="129"/>
    </location>
</feature>
<accession>A0A2U8DP60</accession>
<proteinExistence type="predicted"/>
<evidence type="ECO:0000313" key="2">
    <source>
        <dbReference type="EMBL" id="AWI04546.1"/>
    </source>
</evidence>
<organism evidence="2 3">
    <name type="scientific">Clostridium drakei</name>
    <dbReference type="NCBI Taxonomy" id="332101"/>
    <lineage>
        <taxon>Bacteria</taxon>
        <taxon>Bacillati</taxon>
        <taxon>Bacillota</taxon>
        <taxon>Clostridia</taxon>
        <taxon>Eubacteriales</taxon>
        <taxon>Clostridiaceae</taxon>
        <taxon>Clostridium</taxon>
    </lineage>
</organism>
<dbReference type="OrthoDB" id="9816036at2"/>
<dbReference type="RefSeq" id="WP_032078016.1">
    <property type="nucleotide sequence ID" value="NZ_CP020953.1"/>
</dbReference>
<reference evidence="3" key="1">
    <citation type="submission" date="2017-04" db="EMBL/GenBank/DDBJ databases">
        <authorList>
            <person name="Song Y."/>
            <person name="Cho B.-K."/>
        </authorList>
    </citation>
    <scope>NUCLEOTIDE SEQUENCE [LARGE SCALE GENOMIC DNA]</scope>
    <source>
        <strain evidence="3">SL1</strain>
    </source>
</reference>
<dbReference type="EMBL" id="CP020953">
    <property type="protein sequence ID" value="AWI04546.1"/>
    <property type="molecule type" value="Genomic_DNA"/>
</dbReference>
<sequence length="264" mass="31077">MRIENISSIAEYIDFIKEIRDEGYIFYRGQDSFIRHKLLPSLLREDYNTKNRIYSNRCDKSFINTFKSRAIACLNFVPQNDWEWMATAQHYGLPTRLLDWSRSSLSALFFAVENEEFGYKEEEDNPVVWCLNPIILNEKVRFIDDFNVIPNIIEQNESFQMGLLDKYGIGKHLEEPVYPVALICPTSNDRINAQKGTFTLFPLNAKPLEEMECTDNILCKIVIDKNNKREIKKQLFEIGITYSNIYPELDYICKDIKFEYAKNN</sequence>
<dbReference type="InterPro" id="IPR014966">
    <property type="entry name" value="FRG-dom"/>
</dbReference>
<evidence type="ECO:0000313" key="3">
    <source>
        <dbReference type="Proteomes" id="UP000244910"/>
    </source>
</evidence>